<keyword evidence="3" id="KW-1185">Reference proteome</keyword>
<feature type="transmembrane region" description="Helical" evidence="1">
    <location>
        <begin position="16"/>
        <end position="37"/>
    </location>
</feature>
<keyword evidence="1" id="KW-1133">Transmembrane helix</keyword>
<dbReference type="InParanoid" id="A0A3N4L0X7"/>
<keyword evidence="1" id="KW-0472">Membrane</keyword>
<gene>
    <name evidence="2" type="ORF">P167DRAFT_319163</name>
</gene>
<dbReference type="EMBL" id="ML119109">
    <property type="protein sequence ID" value="RPB16470.1"/>
    <property type="molecule type" value="Genomic_DNA"/>
</dbReference>
<reference evidence="2 3" key="1">
    <citation type="journal article" date="2018" name="Nat. Ecol. Evol.">
        <title>Pezizomycetes genomes reveal the molecular basis of ectomycorrhizal truffle lifestyle.</title>
        <authorList>
            <person name="Murat C."/>
            <person name="Payen T."/>
            <person name="Noel B."/>
            <person name="Kuo A."/>
            <person name="Morin E."/>
            <person name="Chen J."/>
            <person name="Kohler A."/>
            <person name="Krizsan K."/>
            <person name="Balestrini R."/>
            <person name="Da Silva C."/>
            <person name="Montanini B."/>
            <person name="Hainaut M."/>
            <person name="Levati E."/>
            <person name="Barry K.W."/>
            <person name="Belfiori B."/>
            <person name="Cichocki N."/>
            <person name="Clum A."/>
            <person name="Dockter R.B."/>
            <person name="Fauchery L."/>
            <person name="Guy J."/>
            <person name="Iotti M."/>
            <person name="Le Tacon F."/>
            <person name="Lindquist E.A."/>
            <person name="Lipzen A."/>
            <person name="Malagnac F."/>
            <person name="Mello A."/>
            <person name="Molinier V."/>
            <person name="Miyauchi S."/>
            <person name="Poulain J."/>
            <person name="Riccioni C."/>
            <person name="Rubini A."/>
            <person name="Sitrit Y."/>
            <person name="Splivallo R."/>
            <person name="Traeger S."/>
            <person name="Wang M."/>
            <person name="Zifcakova L."/>
            <person name="Wipf D."/>
            <person name="Zambonelli A."/>
            <person name="Paolocci F."/>
            <person name="Nowrousian M."/>
            <person name="Ottonello S."/>
            <person name="Baldrian P."/>
            <person name="Spatafora J.W."/>
            <person name="Henrissat B."/>
            <person name="Nagy L.G."/>
            <person name="Aury J.M."/>
            <person name="Wincker P."/>
            <person name="Grigoriev I.V."/>
            <person name="Bonfante P."/>
            <person name="Martin F.M."/>
        </authorList>
    </citation>
    <scope>NUCLEOTIDE SEQUENCE [LARGE SCALE GENOMIC DNA]</scope>
    <source>
        <strain evidence="2 3">CCBAS932</strain>
    </source>
</reference>
<name>A0A3N4L0X7_9PEZI</name>
<protein>
    <submittedName>
        <fullName evidence="2">Uncharacterized protein</fullName>
    </submittedName>
</protein>
<keyword evidence="1" id="KW-0812">Transmembrane</keyword>
<evidence type="ECO:0000313" key="2">
    <source>
        <dbReference type="EMBL" id="RPB16470.1"/>
    </source>
</evidence>
<organism evidence="2 3">
    <name type="scientific">Morchella conica CCBAS932</name>
    <dbReference type="NCBI Taxonomy" id="1392247"/>
    <lineage>
        <taxon>Eukaryota</taxon>
        <taxon>Fungi</taxon>
        <taxon>Dikarya</taxon>
        <taxon>Ascomycota</taxon>
        <taxon>Pezizomycotina</taxon>
        <taxon>Pezizomycetes</taxon>
        <taxon>Pezizales</taxon>
        <taxon>Morchellaceae</taxon>
        <taxon>Morchella</taxon>
    </lineage>
</organism>
<accession>A0A3N4L0X7</accession>
<proteinExistence type="predicted"/>
<evidence type="ECO:0000256" key="1">
    <source>
        <dbReference type="SAM" id="Phobius"/>
    </source>
</evidence>
<sequence>MMIHQWCFLRSPNTHLLLVSAFFSPPFCFWGSLLLYICTNGAEHIFTNFPKKRSFCKGMSYPRLPGALSLNNH</sequence>
<dbReference type="Proteomes" id="UP000277580">
    <property type="component" value="Unassembled WGS sequence"/>
</dbReference>
<evidence type="ECO:0000313" key="3">
    <source>
        <dbReference type="Proteomes" id="UP000277580"/>
    </source>
</evidence>
<dbReference type="AlphaFoldDB" id="A0A3N4L0X7"/>